<dbReference type="SMART" id="SM00740">
    <property type="entry name" value="PASTA"/>
    <property type="match status" value="1"/>
</dbReference>
<dbReference type="Pfam" id="PF05901">
    <property type="entry name" value="Excalibur"/>
    <property type="match status" value="1"/>
</dbReference>
<dbReference type="Pfam" id="PF03793">
    <property type="entry name" value="PASTA"/>
    <property type="match status" value="1"/>
</dbReference>
<evidence type="ECO:0000313" key="4">
    <source>
        <dbReference type="Proteomes" id="UP000253303"/>
    </source>
</evidence>
<accession>A0A366LP13</accession>
<feature type="region of interest" description="Disordered" evidence="1">
    <location>
        <begin position="132"/>
        <end position="186"/>
    </location>
</feature>
<dbReference type="PROSITE" id="PS51178">
    <property type="entry name" value="PASTA"/>
    <property type="match status" value="1"/>
</dbReference>
<evidence type="ECO:0000256" key="1">
    <source>
        <dbReference type="SAM" id="MobiDB-lite"/>
    </source>
</evidence>
<protein>
    <recommendedName>
        <fullName evidence="2">PASTA domain-containing protein</fullName>
    </recommendedName>
</protein>
<dbReference type="CDD" id="cd06577">
    <property type="entry name" value="PASTA_pknB"/>
    <property type="match status" value="1"/>
</dbReference>
<gene>
    <name evidence="3" type="ORF">DP939_33710</name>
</gene>
<dbReference type="InterPro" id="IPR005543">
    <property type="entry name" value="PASTA_dom"/>
</dbReference>
<feature type="domain" description="PASTA" evidence="2">
    <location>
        <begin position="66"/>
        <end position="136"/>
    </location>
</feature>
<dbReference type="Gene3D" id="3.30.10.20">
    <property type="match status" value="1"/>
</dbReference>
<feature type="compositionally biased region" description="Low complexity" evidence="1">
    <location>
        <begin position="140"/>
        <end position="167"/>
    </location>
</feature>
<dbReference type="AlphaFoldDB" id="A0A366LP13"/>
<organism evidence="3 4">
    <name type="scientific">Spongiactinospora rosea</name>
    <dbReference type="NCBI Taxonomy" id="2248750"/>
    <lineage>
        <taxon>Bacteria</taxon>
        <taxon>Bacillati</taxon>
        <taxon>Actinomycetota</taxon>
        <taxon>Actinomycetes</taxon>
        <taxon>Streptosporangiales</taxon>
        <taxon>Streptosporangiaceae</taxon>
        <taxon>Spongiactinospora</taxon>
    </lineage>
</organism>
<evidence type="ECO:0000259" key="2">
    <source>
        <dbReference type="PROSITE" id="PS51178"/>
    </source>
</evidence>
<evidence type="ECO:0000313" key="3">
    <source>
        <dbReference type="EMBL" id="RBQ15651.1"/>
    </source>
</evidence>
<proteinExistence type="predicted"/>
<name>A0A366LP13_9ACTN</name>
<comment type="caution">
    <text evidence="3">The sequence shown here is derived from an EMBL/GenBank/DDBJ whole genome shotgun (WGS) entry which is preliminary data.</text>
</comment>
<keyword evidence="4" id="KW-1185">Reference proteome</keyword>
<dbReference type="InterPro" id="IPR008613">
    <property type="entry name" value="Excalibur_Ca-bd_domain"/>
</dbReference>
<dbReference type="Proteomes" id="UP000253303">
    <property type="component" value="Unassembled WGS sequence"/>
</dbReference>
<dbReference type="SMART" id="SM00894">
    <property type="entry name" value="Excalibur"/>
    <property type="match status" value="1"/>
</dbReference>
<sequence length="224" mass="23338">MPRHLAIALVVIGIILAVLSVAGALAIVYTGGITPATPTPVATAEPDVGQEFVPSDPGVSDPSQPAAAQVAVPDLSGMDGATARATVTRLGFTSVTARSTDGTQVTQESQYRVVAQSPGAGQQATTDTPIVLILGGGGTQQPPAQEQQQQPSGQNQQPPAQNQNQQPVDSQPQSAPVGLRTEPHSRYATCEEANAHGHGNYRRGEHPEYKWYVDRDGDGVVCVF</sequence>
<dbReference type="EMBL" id="QMEY01000021">
    <property type="protein sequence ID" value="RBQ15651.1"/>
    <property type="molecule type" value="Genomic_DNA"/>
</dbReference>
<reference evidence="3 4" key="1">
    <citation type="submission" date="2018-06" db="EMBL/GenBank/DDBJ databases">
        <title>Sphaerisporangium craniellae sp. nov., isolated from a marine sponge in the South China Sea.</title>
        <authorList>
            <person name="Li L."/>
        </authorList>
    </citation>
    <scope>NUCLEOTIDE SEQUENCE [LARGE SCALE GENOMIC DNA]</scope>
    <source>
        <strain evidence="3 4">LHW63015</strain>
    </source>
</reference>